<evidence type="ECO:0000313" key="5">
    <source>
        <dbReference type="EMBL" id="GAA6144050.1"/>
    </source>
</evidence>
<feature type="transmembrane region" description="Helical" evidence="3">
    <location>
        <begin position="85"/>
        <end position="104"/>
    </location>
</feature>
<evidence type="ECO:0000259" key="4">
    <source>
        <dbReference type="PROSITE" id="PS50887"/>
    </source>
</evidence>
<dbReference type="Proteomes" id="UP001481413">
    <property type="component" value="Unassembled WGS sequence"/>
</dbReference>
<reference evidence="5 6" key="1">
    <citation type="submission" date="2024-04" db="EMBL/GenBank/DDBJ databases">
        <title>Draft genome sequence of Thalassolituus maritimus NBRC 116585.</title>
        <authorList>
            <person name="Miyakawa T."/>
            <person name="Kusuya Y."/>
            <person name="Miura T."/>
        </authorList>
    </citation>
    <scope>NUCLEOTIDE SEQUENCE [LARGE SCALE GENOMIC DNA]</scope>
    <source>
        <strain evidence="5 6">5NW40-0001</strain>
    </source>
</reference>
<feature type="transmembrane region" description="Helical" evidence="3">
    <location>
        <begin position="201"/>
        <end position="220"/>
    </location>
</feature>
<keyword evidence="3" id="KW-0812">Transmembrane</keyword>
<name>A0ABP9ZVA4_9GAMM</name>
<dbReference type="SMART" id="SM00267">
    <property type="entry name" value="GGDEF"/>
    <property type="match status" value="1"/>
</dbReference>
<feature type="domain" description="GGDEF" evidence="4">
    <location>
        <begin position="282"/>
        <end position="418"/>
    </location>
</feature>
<dbReference type="InterPro" id="IPR050469">
    <property type="entry name" value="Diguanylate_Cyclase"/>
</dbReference>
<proteinExistence type="predicted"/>
<dbReference type="EC" id="2.7.7.65" evidence="1"/>
<dbReference type="PROSITE" id="PS50887">
    <property type="entry name" value="GGDEF"/>
    <property type="match status" value="1"/>
</dbReference>
<accession>A0ABP9ZVA4</accession>
<dbReference type="Pfam" id="PF00990">
    <property type="entry name" value="GGDEF"/>
    <property type="match status" value="1"/>
</dbReference>
<evidence type="ECO:0000256" key="3">
    <source>
        <dbReference type="SAM" id="Phobius"/>
    </source>
</evidence>
<dbReference type="InterPro" id="IPR043128">
    <property type="entry name" value="Rev_trsase/Diguanyl_cyclase"/>
</dbReference>
<keyword evidence="3" id="KW-1133">Transmembrane helix</keyword>
<evidence type="ECO:0000256" key="2">
    <source>
        <dbReference type="ARBA" id="ARBA00034247"/>
    </source>
</evidence>
<gene>
    <name evidence="5" type="ORF">NBRC116585_01670</name>
</gene>
<dbReference type="InterPro" id="IPR000160">
    <property type="entry name" value="GGDEF_dom"/>
</dbReference>
<sequence>MTSSSVQREGDTLQPLENQINVLTSLIERRKAGGRFPTKLESEYQAYRLRQFFSVDLRVIMSGLLVFVVFGWADFSFGGPDAVTLFSVRVLIAVLLLLLIIWLPRSGYARYSIYVLVSGIYLCFTSVLWNISVVDLPWGYFYHLGMIPMQVFALLGLRSNYRAMLSCSVAMLLSYGAFIVLMPGPDPLSEVDVLAIGMAPYYLLFWTILVIMASYLSYTIESGARTDYIKNRLLALEADRLQYLGRRLQQLSTTDSLTGIANRRYAETHLADEWRRCLRSNVPLAVLMIDVDLFKSYNDQYGHQQGDECLRKIAQKMSEFCRRPGDVCARYGGEEFVILLPETTLDQGCDLAQELCDAVAGMNIPHAQSPFSRATISIGVAAEIPRAGDHYEGLLKKADIALYQAKNEGRNQIKRQSVTDY</sequence>
<dbReference type="EMBL" id="BAABWH010000001">
    <property type="protein sequence ID" value="GAA6144050.1"/>
    <property type="molecule type" value="Genomic_DNA"/>
</dbReference>
<evidence type="ECO:0000313" key="6">
    <source>
        <dbReference type="Proteomes" id="UP001481413"/>
    </source>
</evidence>
<dbReference type="PANTHER" id="PTHR45138">
    <property type="entry name" value="REGULATORY COMPONENTS OF SENSORY TRANSDUCTION SYSTEM"/>
    <property type="match status" value="1"/>
</dbReference>
<comment type="catalytic activity">
    <reaction evidence="2">
        <text>2 GTP = 3',3'-c-di-GMP + 2 diphosphate</text>
        <dbReference type="Rhea" id="RHEA:24898"/>
        <dbReference type="ChEBI" id="CHEBI:33019"/>
        <dbReference type="ChEBI" id="CHEBI:37565"/>
        <dbReference type="ChEBI" id="CHEBI:58805"/>
        <dbReference type="EC" id="2.7.7.65"/>
    </reaction>
</comment>
<feature type="transmembrane region" description="Helical" evidence="3">
    <location>
        <begin position="138"/>
        <end position="157"/>
    </location>
</feature>
<dbReference type="PANTHER" id="PTHR45138:SF9">
    <property type="entry name" value="DIGUANYLATE CYCLASE DGCM-RELATED"/>
    <property type="match status" value="1"/>
</dbReference>
<feature type="transmembrane region" description="Helical" evidence="3">
    <location>
        <begin position="55"/>
        <end position="73"/>
    </location>
</feature>
<dbReference type="NCBIfam" id="TIGR00254">
    <property type="entry name" value="GGDEF"/>
    <property type="match status" value="1"/>
</dbReference>
<feature type="transmembrane region" description="Helical" evidence="3">
    <location>
        <begin position="111"/>
        <end position="132"/>
    </location>
</feature>
<dbReference type="CDD" id="cd01949">
    <property type="entry name" value="GGDEF"/>
    <property type="match status" value="1"/>
</dbReference>
<keyword evidence="3" id="KW-0472">Membrane</keyword>
<dbReference type="RefSeq" id="WP_353292999.1">
    <property type="nucleotide sequence ID" value="NZ_BAABWH010000001.1"/>
</dbReference>
<comment type="caution">
    <text evidence="5">The sequence shown here is derived from an EMBL/GenBank/DDBJ whole genome shotgun (WGS) entry which is preliminary data.</text>
</comment>
<keyword evidence="6" id="KW-1185">Reference proteome</keyword>
<feature type="transmembrane region" description="Helical" evidence="3">
    <location>
        <begin position="164"/>
        <end position="181"/>
    </location>
</feature>
<protein>
    <recommendedName>
        <fullName evidence="1">diguanylate cyclase</fullName>
        <ecNumber evidence="1">2.7.7.65</ecNumber>
    </recommendedName>
</protein>
<dbReference type="InterPro" id="IPR029787">
    <property type="entry name" value="Nucleotide_cyclase"/>
</dbReference>
<organism evidence="5 6">
    <name type="scientific">Thalassolituus maritimus</name>
    <dbReference type="NCBI Taxonomy" id="484498"/>
    <lineage>
        <taxon>Bacteria</taxon>
        <taxon>Pseudomonadati</taxon>
        <taxon>Pseudomonadota</taxon>
        <taxon>Gammaproteobacteria</taxon>
        <taxon>Oceanospirillales</taxon>
        <taxon>Oceanospirillaceae</taxon>
        <taxon>Thalassolituus</taxon>
    </lineage>
</organism>
<dbReference type="SUPFAM" id="SSF55073">
    <property type="entry name" value="Nucleotide cyclase"/>
    <property type="match status" value="1"/>
</dbReference>
<evidence type="ECO:0000256" key="1">
    <source>
        <dbReference type="ARBA" id="ARBA00012528"/>
    </source>
</evidence>
<dbReference type="Gene3D" id="3.30.70.270">
    <property type="match status" value="1"/>
</dbReference>